<dbReference type="EMBL" id="CP019655">
    <property type="protein sequence ID" value="AVF25859.1"/>
    <property type="molecule type" value="Genomic_DNA"/>
</dbReference>
<protein>
    <submittedName>
        <fullName evidence="2">Putative membrane protein</fullName>
    </submittedName>
</protein>
<keyword evidence="1" id="KW-0812">Transmembrane</keyword>
<name>A0A2L1TYV3_9BACL</name>
<dbReference type="Proteomes" id="UP000239833">
    <property type="component" value="Chromosome"/>
</dbReference>
<evidence type="ECO:0000313" key="4">
    <source>
        <dbReference type="Proteomes" id="UP000239833"/>
    </source>
</evidence>
<feature type="transmembrane region" description="Helical" evidence="1">
    <location>
        <begin position="226"/>
        <end position="245"/>
    </location>
</feature>
<dbReference type="GO" id="GO:0140359">
    <property type="term" value="F:ABC-type transporter activity"/>
    <property type="evidence" value="ECO:0007669"/>
    <property type="project" value="InterPro"/>
</dbReference>
<dbReference type="Pfam" id="PF12679">
    <property type="entry name" value="ABC2_membrane_2"/>
    <property type="match status" value="1"/>
</dbReference>
<reference evidence="4" key="1">
    <citation type="submission" date="2017-02" db="EMBL/GenBank/DDBJ databases">
        <title>Delineation of Paenibacillus larvae strains originating from foulbrood outbreaks.</title>
        <authorList>
            <person name="Beims H."/>
            <person name="Bunk B."/>
            <person name="Sproeer C."/>
            <person name="Mohr K.I."/>
            <person name="Pradella S."/>
            <person name="Guenther G."/>
            <person name="Rohde M."/>
            <person name="von der Ohe W."/>
            <person name="Steinert M."/>
        </authorList>
    </citation>
    <scope>NUCLEOTIDE SEQUENCE [LARGE SCALE GENOMIC DNA]</scope>
    <source>
        <strain evidence="4">Eric_III</strain>
    </source>
</reference>
<dbReference type="STRING" id="147375.BXP28_22070"/>
<keyword evidence="1" id="KW-1133">Transmembrane helix</keyword>
<feature type="transmembrane region" description="Helical" evidence="1">
    <location>
        <begin position="303"/>
        <end position="323"/>
    </location>
</feature>
<gene>
    <name evidence="2" type="ORF">ERICIII_01679</name>
    <name evidence="3" type="ORF">ERICV_01864</name>
</gene>
<evidence type="ECO:0000256" key="1">
    <source>
        <dbReference type="SAM" id="Phobius"/>
    </source>
</evidence>
<feature type="transmembrane region" description="Helical" evidence="1">
    <location>
        <begin position="155"/>
        <end position="181"/>
    </location>
</feature>
<evidence type="ECO:0000313" key="3">
    <source>
        <dbReference type="EMBL" id="QHZ51016.1"/>
    </source>
</evidence>
<dbReference type="RefSeq" id="WP_036658426.1">
    <property type="nucleotide sequence ID" value="NZ_CP019651.1"/>
</dbReference>
<evidence type="ECO:0000313" key="2">
    <source>
        <dbReference type="EMBL" id="AVF25859.1"/>
    </source>
</evidence>
<organism evidence="2 4">
    <name type="scientific">Paenibacillus larvae subsp. larvae</name>
    <dbReference type="NCBI Taxonomy" id="147375"/>
    <lineage>
        <taxon>Bacteria</taxon>
        <taxon>Bacillati</taxon>
        <taxon>Bacillota</taxon>
        <taxon>Bacilli</taxon>
        <taxon>Bacillales</taxon>
        <taxon>Paenibacillaceae</taxon>
        <taxon>Paenibacillus</taxon>
    </lineage>
</organism>
<accession>A0A6C0QRZ2</accession>
<reference evidence="2 5" key="2">
    <citation type="journal article" date="2020" name="Int. J. Med. Microbiol.">
        <title>Discovery of Paenibacillus larvae ERIC V: Phenotypic and genomic comparison to genotypes ERIC I-IV reveal different inventories of virulence factors which correlate with epidemiological prevalences of American Foulbrood.</title>
        <authorList>
            <person name="Beims H."/>
            <person name="Bunk B."/>
            <person name="Erler S."/>
            <person name="Mohr K.I."/>
            <person name="Sproer C."/>
            <person name="Pradella S."/>
            <person name="Gunther G."/>
            <person name="Rohde M."/>
            <person name="von der Ohe W."/>
            <person name="Steinert M."/>
        </authorList>
    </citation>
    <scope>NUCLEOTIDE SEQUENCE</scope>
    <source>
        <strain evidence="2">Eric_III</strain>
        <strain evidence="3">Eric_V</strain>
    </source>
</reference>
<accession>A0A8B6WY49</accession>
<dbReference type="Proteomes" id="UP000464330">
    <property type="component" value="Chromosome"/>
</dbReference>
<dbReference type="AlphaFoldDB" id="A0A2L1TYV3"/>
<dbReference type="PANTHER" id="PTHR37305">
    <property type="entry name" value="INTEGRAL MEMBRANE PROTEIN-RELATED"/>
    <property type="match status" value="1"/>
</dbReference>
<feature type="transmembrane region" description="Helical" evidence="1">
    <location>
        <begin position="116"/>
        <end position="134"/>
    </location>
</feature>
<evidence type="ECO:0000313" key="5">
    <source>
        <dbReference type="Proteomes" id="UP000464330"/>
    </source>
</evidence>
<dbReference type="GeneID" id="64218449"/>
<keyword evidence="1" id="KW-0472">Membrane</keyword>
<feature type="transmembrane region" description="Helical" evidence="1">
    <location>
        <begin position="21"/>
        <end position="40"/>
    </location>
</feature>
<dbReference type="GO" id="GO:0005886">
    <property type="term" value="C:plasma membrane"/>
    <property type="evidence" value="ECO:0007669"/>
    <property type="project" value="UniProtKB-SubCell"/>
</dbReference>
<feature type="transmembrane region" description="Helical" evidence="1">
    <location>
        <begin position="252"/>
        <end position="272"/>
    </location>
</feature>
<dbReference type="PANTHER" id="PTHR37305:SF2">
    <property type="entry name" value="BACITRACIN TRANSPORT PERMEASE PROTEIN BCRB"/>
    <property type="match status" value="1"/>
</dbReference>
<proteinExistence type="predicted"/>
<sequence length="330" mass="36836">MASMTNLIQNETIKMIKKKRFLVVILILLALIPMFTYAQMKVSQNALEQFGTDDWKAQERQKIIDYQRSLSSARVPEEWKQFRQAAIKVSQYYLDHDINPASPNAVTFTREFAKNAISLFIPLIVMVVAADIVSSEHSGGTIKLLLTRPVKRWKILMSKLITLILFVSLIVLATGVLSYLISGFVFGYGGWNLPVFIGFQPTGADVDLSSVRAIAQWQYLLMELGLVWFVALVVGILSLMVSVLFRSTATGMGVMLAALISGTILTNMVSSWESAKYLFMVNLRLTDYLSGTLPPIKGMTLEFSLTILAIWAAVSLVVSFTVFTRKDILN</sequence>
<dbReference type="EMBL" id="CP019717">
    <property type="protein sequence ID" value="QHZ51016.1"/>
    <property type="molecule type" value="Genomic_DNA"/>
</dbReference>
<accession>A0A2L1TYV3</accession>